<dbReference type="Gene3D" id="1.20.1610.10">
    <property type="entry name" value="alpha-1,2-mannosidases domains"/>
    <property type="match status" value="1"/>
</dbReference>
<keyword evidence="6" id="KW-0378">Hydrolase</keyword>
<dbReference type="EC" id="3.2.1.-" evidence="6"/>
<accession>A0AAW9RUS3</accession>
<proteinExistence type="predicted"/>
<dbReference type="InterPro" id="IPR014718">
    <property type="entry name" value="GH-type_carb-bd"/>
</dbReference>
<dbReference type="GO" id="GO:0030246">
    <property type="term" value="F:carbohydrate binding"/>
    <property type="evidence" value="ECO:0007669"/>
    <property type="project" value="InterPro"/>
</dbReference>
<gene>
    <name evidence="6" type="ORF">AAG747_12070</name>
</gene>
<evidence type="ECO:0000313" key="6">
    <source>
        <dbReference type="EMBL" id="MEN7548652.1"/>
    </source>
</evidence>
<organism evidence="6 7">
    <name type="scientific">Rapidithrix thailandica</name>
    <dbReference type="NCBI Taxonomy" id="413964"/>
    <lineage>
        <taxon>Bacteria</taxon>
        <taxon>Pseudomonadati</taxon>
        <taxon>Bacteroidota</taxon>
        <taxon>Cytophagia</taxon>
        <taxon>Cytophagales</taxon>
        <taxon>Flammeovirgaceae</taxon>
        <taxon>Rapidithrix</taxon>
    </lineage>
</organism>
<dbReference type="FunFam" id="3.30.2080.10:FF:000001">
    <property type="entry name" value="Alpha-1,2-mannosidase subfamily"/>
    <property type="match status" value="1"/>
</dbReference>
<dbReference type="InterPro" id="IPR005887">
    <property type="entry name" value="GH92_a_mannosidase_put"/>
</dbReference>
<evidence type="ECO:0000259" key="4">
    <source>
        <dbReference type="Pfam" id="PF07971"/>
    </source>
</evidence>
<dbReference type="GO" id="GO:0005975">
    <property type="term" value="P:carbohydrate metabolic process"/>
    <property type="evidence" value="ECO:0007669"/>
    <property type="project" value="InterPro"/>
</dbReference>
<dbReference type="InterPro" id="IPR050883">
    <property type="entry name" value="PNGase"/>
</dbReference>
<dbReference type="SUPFAM" id="SSF48208">
    <property type="entry name" value="Six-hairpin glycosidases"/>
    <property type="match status" value="1"/>
</dbReference>
<comment type="cofactor">
    <cofactor evidence="1">
        <name>Ca(2+)</name>
        <dbReference type="ChEBI" id="CHEBI:29108"/>
    </cofactor>
</comment>
<dbReference type="PANTHER" id="PTHR12143">
    <property type="entry name" value="PEPTIDE N-GLYCANASE PNGASE -RELATED"/>
    <property type="match status" value="1"/>
</dbReference>
<dbReference type="GO" id="GO:0000224">
    <property type="term" value="F:peptide-N4-(N-acetyl-beta-glucosaminyl)asparagine amidase activity"/>
    <property type="evidence" value="ECO:0007669"/>
    <property type="project" value="TreeGrafter"/>
</dbReference>
<dbReference type="Pfam" id="PF17678">
    <property type="entry name" value="Glyco_hydro_92N"/>
    <property type="match status" value="1"/>
</dbReference>
<dbReference type="InterPro" id="IPR008928">
    <property type="entry name" value="6-hairpin_glycosidase_sf"/>
</dbReference>
<evidence type="ECO:0000313" key="7">
    <source>
        <dbReference type="Proteomes" id="UP001403385"/>
    </source>
</evidence>
<sequence length="761" mass="86439">MKRNIDRRRRLGTQFPLFLLIALLCAHTSFSQKYTKYVNPFIGSSNFGATNPGAILPEGMVSVTPFNVSKAPGNRINIDEGWCSAPYIYENKVLTGFTHVNLSGVGCPDLGSILLMPTTGELQVFHGEYGTTYSDEQAAPGYYAANLDKYNIKAEMTATVRSGLSRYTFPAGQSHILLNLGLGLTNEPGSYAKIVSDTEIEGFKMNGSFCYTSDQSVFPVYFVVRFSKPADKKGFFKKIPDMPGTRGEWYQHTGKYKVYKEYQKELAGDDLGVFFSYQTEKDEVIEVQVGVSYVSIENARANLNAEQQGFAFAQVKKEAETAWEQQLSRIEVEGGSNEDKTVFYTALYHSLIHPNIFQDVNGEYSAANQSYVGKNTSGTRYNVFSMWDTYRWYGQLMTLVYPERQLNIVRSLLDFYKESGHLPKWELASRNFDVMEGDPALPTIADTWLRGLNDFDKELAYEAMIRQATRPGAENPVRHDNDFYSKNGYVPFTKKFDNSVSQALEYYAADYSLAQLAKALGKQSDYEMLMKRVEGYKKYFDPEYGLLRPVKENGEFMENFDPLQGENFEPANGFHEGTSWNYSFYIPFDMEGLIKLHGGKKNFVSRLVRSFEDSLFDVTNEPDMGYPYYFNYIKGEEWRTQAYVRSLVKNDFNASPGGIPGNDDTGTLSTWVMWSMMGIFPTCPGEPTFTLTSPVFDKVTIHLDEKYFPKKELVIETSNNNEGNIYIDKVELGSKRLRGSFISQEELLKAGKLMFYLSDKK</sequence>
<dbReference type="InterPro" id="IPR012939">
    <property type="entry name" value="Glyco_hydro_92"/>
</dbReference>
<comment type="caution">
    <text evidence="6">The sequence shown here is derived from an EMBL/GenBank/DDBJ whole genome shotgun (WGS) entry which is preliminary data.</text>
</comment>
<dbReference type="GO" id="GO:0006516">
    <property type="term" value="P:glycoprotein catabolic process"/>
    <property type="evidence" value="ECO:0007669"/>
    <property type="project" value="TreeGrafter"/>
</dbReference>
<evidence type="ECO:0000256" key="3">
    <source>
        <dbReference type="ARBA" id="ARBA00022837"/>
    </source>
</evidence>
<dbReference type="AlphaFoldDB" id="A0AAW9RUS3"/>
<evidence type="ECO:0000256" key="1">
    <source>
        <dbReference type="ARBA" id="ARBA00001913"/>
    </source>
</evidence>
<evidence type="ECO:0000256" key="2">
    <source>
        <dbReference type="ARBA" id="ARBA00011245"/>
    </source>
</evidence>
<name>A0AAW9RUS3_9BACT</name>
<feature type="domain" description="Glycosyl hydrolase family 92" evidence="4">
    <location>
        <begin position="298"/>
        <end position="758"/>
    </location>
</feature>
<dbReference type="NCBIfam" id="TIGR01180">
    <property type="entry name" value="aman2_put"/>
    <property type="match status" value="1"/>
</dbReference>
<dbReference type="InterPro" id="IPR041371">
    <property type="entry name" value="GH92_N"/>
</dbReference>
<dbReference type="Gene3D" id="1.20.1050.60">
    <property type="entry name" value="alpha-1,2-mannosidase"/>
    <property type="match status" value="1"/>
</dbReference>
<dbReference type="GO" id="GO:0016798">
    <property type="term" value="F:hydrolase activity, acting on glycosyl bonds"/>
    <property type="evidence" value="ECO:0007669"/>
    <property type="project" value="UniProtKB-KW"/>
</dbReference>
<dbReference type="Proteomes" id="UP001403385">
    <property type="component" value="Unassembled WGS sequence"/>
</dbReference>
<reference evidence="6 7" key="1">
    <citation type="submission" date="2024-04" db="EMBL/GenBank/DDBJ databases">
        <title>Novel genus in family Flammeovirgaceae.</title>
        <authorList>
            <person name="Nguyen T.H."/>
            <person name="Vuong T.Q."/>
            <person name="Le H."/>
            <person name="Kim S.-G."/>
        </authorList>
    </citation>
    <scope>NUCLEOTIDE SEQUENCE [LARGE SCALE GENOMIC DNA]</scope>
    <source>
        <strain evidence="6 7">JCM 23209</strain>
    </source>
</reference>
<dbReference type="Pfam" id="PF07971">
    <property type="entry name" value="Glyco_hydro_92"/>
    <property type="match status" value="1"/>
</dbReference>
<dbReference type="RefSeq" id="WP_346821429.1">
    <property type="nucleotide sequence ID" value="NZ_JBDKWZ010000006.1"/>
</dbReference>
<comment type="subunit">
    <text evidence="2">Monomer.</text>
</comment>
<dbReference type="PANTHER" id="PTHR12143:SF39">
    <property type="entry name" value="SECRETED PROTEIN"/>
    <property type="match status" value="1"/>
</dbReference>
<protein>
    <submittedName>
        <fullName evidence="6">GH92 family glycosyl hydrolase</fullName>
        <ecNumber evidence="6">3.2.1.-</ecNumber>
    </submittedName>
</protein>
<dbReference type="GO" id="GO:0005829">
    <property type="term" value="C:cytosol"/>
    <property type="evidence" value="ECO:0007669"/>
    <property type="project" value="TreeGrafter"/>
</dbReference>
<feature type="domain" description="Glycosyl hydrolase family 92 N-terminal" evidence="5">
    <location>
        <begin position="37"/>
        <end position="292"/>
    </location>
</feature>
<dbReference type="EMBL" id="JBDKWZ010000006">
    <property type="protein sequence ID" value="MEN7548652.1"/>
    <property type="molecule type" value="Genomic_DNA"/>
</dbReference>
<evidence type="ECO:0000259" key="5">
    <source>
        <dbReference type="Pfam" id="PF17678"/>
    </source>
</evidence>
<dbReference type="Gene3D" id="2.70.98.10">
    <property type="match status" value="1"/>
</dbReference>
<keyword evidence="7" id="KW-1185">Reference proteome</keyword>
<keyword evidence="6" id="KW-0326">Glycosidase</keyword>
<dbReference type="Gene3D" id="3.30.2080.10">
    <property type="entry name" value="GH92 mannosidase domain"/>
    <property type="match status" value="1"/>
</dbReference>
<keyword evidence="3" id="KW-0106">Calcium</keyword>